<feature type="transmembrane region" description="Helical" evidence="1">
    <location>
        <begin position="173"/>
        <end position="197"/>
    </location>
</feature>
<reference evidence="2 3" key="1">
    <citation type="submission" date="2024-01" db="EMBL/GenBank/DDBJ databases">
        <title>Hyphobacterium bacterium isolated from marine sediment.</title>
        <authorList>
            <person name="Zhao S."/>
        </authorList>
    </citation>
    <scope>NUCLEOTIDE SEQUENCE [LARGE SCALE GENOMIC DNA]</scope>
    <source>
        <strain evidence="2 3">Y60-23</strain>
    </source>
</reference>
<feature type="transmembrane region" description="Helical" evidence="1">
    <location>
        <begin position="114"/>
        <end position="134"/>
    </location>
</feature>
<evidence type="ECO:0000256" key="1">
    <source>
        <dbReference type="SAM" id="Phobius"/>
    </source>
</evidence>
<dbReference type="RefSeq" id="WP_330196837.1">
    <property type="nucleotide sequence ID" value="NZ_JAZDRO010000005.1"/>
</dbReference>
<feature type="transmembrane region" description="Helical" evidence="1">
    <location>
        <begin position="55"/>
        <end position="75"/>
    </location>
</feature>
<evidence type="ECO:0000313" key="3">
    <source>
        <dbReference type="Proteomes" id="UP001310692"/>
    </source>
</evidence>
<keyword evidence="1" id="KW-1133">Transmembrane helix</keyword>
<feature type="transmembrane region" description="Helical" evidence="1">
    <location>
        <begin position="209"/>
        <end position="238"/>
    </location>
</feature>
<proteinExistence type="predicted"/>
<name>A0ABU7M0D4_9PROT</name>
<feature type="transmembrane region" description="Helical" evidence="1">
    <location>
        <begin position="146"/>
        <end position="167"/>
    </location>
</feature>
<dbReference type="Proteomes" id="UP001310692">
    <property type="component" value="Unassembled WGS sequence"/>
</dbReference>
<sequence>MSEAGDARSEFEDFLEDILGFNFRSFRTLRDLLIRPNTVFKAYAARDRVTYTPSLRLWLGLITLQLLLSIVWGGYGGMFVSQLNTQPENAAVIENALGTNLEDLAEPYSEAASFLHPILVGGFTAFSAFLIGAFNKSLSWAARLNITFGILTAASLVGLILLLGIVVTGATGAMTWMIVPVALMYWIVFTFGAPGVLAETRSGAIIKGAVFSLTTIILVMIGGLVMSLTALMFAIAAVS</sequence>
<gene>
    <name evidence="2" type="ORF">V0U35_11370</name>
</gene>
<keyword evidence="3" id="KW-1185">Reference proteome</keyword>
<organism evidence="2 3">
    <name type="scientific">Hyphobacterium marinum</name>
    <dbReference type="NCBI Taxonomy" id="3116574"/>
    <lineage>
        <taxon>Bacteria</taxon>
        <taxon>Pseudomonadati</taxon>
        <taxon>Pseudomonadota</taxon>
        <taxon>Alphaproteobacteria</taxon>
        <taxon>Maricaulales</taxon>
        <taxon>Maricaulaceae</taxon>
        <taxon>Hyphobacterium</taxon>
    </lineage>
</organism>
<dbReference type="EMBL" id="JAZDRO010000005">
    <property type="protein sequence ID" value="MEE2567277.1"/>
    <property type="molecule type" value="Genomic_DNA"/>
</dbReference>
<keyword evidence="1" id="KW-0812">Transmembrane</keyword>
<protein>
    <submittedName>
        <fullName evidence="2">DUF3667 domain-containing protein</fullName>
    </submittedName>
</protein>
<dbReference type="InterPro" id="IPR022134">
    <property type="entry name" value="DUF3667"/>
</dbReference>
<evidence type="ECO:0000313" key="2">
    <source>
        <dbReference type="EMBL" id="MEE2567277.1"/>
    </source>
</evidence>
<dbReference type="Pfam" id="PF12412">
    <property type="entry name" value="DUF3667"/>
    <property type="match status" value="1"/>
</dbReference>
<keyword evidence="1" id="KW-0472">Membrane</keyword>
<accession>A0ABU7M0D4</accession>
<comment type="caution">
    <text evidence="2">The sequence shown here is derived from an EMBL/GenBank/DDBJ whole genome shotgun (WGS) entry which is preliminary data.</text>
</comment>